<sequence length="143" mass="16269">MYRPHARPQRCDTRLWYSQDAYEPDSTGVARAQILAVNSQISLSFTQIRHPPTQAKPLDTALHLCPAVIGYLQEEEEEEGEEEAEEEGVRWGLSGRRTSEREGRDSSERPLVRFSKLGCARSTEYARAPRGHQRQSRAALTML</sequence>
<dbReference type="EMBL" id="SRLO01000021">
    <property type="protein sequence ID" value="TNN85342.1"/>
    <property type="molecule type" value="Genomic_DNA"/>
</dbReference>
<evidence type="ECO:0000313" key="3">
    <source>
        <dbReference type="Proteomes" id="UP000314294"/>
    </source>
</evidence>
<feature type="compositionally biased region" description="Basic and acidic residues" evidence="1">
    <location>
        <begin position="97"/>
        <end position="111"/>
    </location>
</feature>
<organism evidence="2 3">
    <name type="scientific">Liparis tanakae</name>
    <name type="common">Tanaka's snailfish</name>
    <dbReference type="NCBI Taxonomy" id="230148"/>
    <lineage>
        <taxon>Eukaryota</taxon>
        <taxon>Metazoa</taxon>
        <taxon>Chordata</taxon>
        <taxon>Craniata</taxon>
        <taxon>Vertebrata</taxon>
        <taxon>Euteleostomi</taxon>
        <taxon>Actinopterygii</taxon>
        <taxon>Neopterygii</taxon>
        <taxon>Teleostei</taxon>
        <taxon>Neoteleostei</taxon>
        <taxon>Acanthomorphata</taxon>
        <taxon>Eupercaria</taxon>
        <taxon>Perciformes</taxon>
        <taxon>Cottioidei</taxon>
        <taxon>Cottales</taxon>
        <taxon>Liparidae</taxon>
        <taxon>Liparis</taxon>
    </lineage>
</organism>
<evidence type="ECO:0000313" key="2">
    <source>
        <dbReference type="EMBL" id="TNN85342.1"/>
    </source>
</evidence>
<dbReference type="AlphaFoldDB" id="A0A4Z2J7C5"/>
<protein>
    <submittedName>
        <fullName evidence="2">Uncharacterized protein</fullName>
    </submittedName>
</protein>
<evidence type="ECO:0000256" key="1">
    <source>
        <dbReference type="SAM" id="MobiDB-lite"/>
    </source>
</evidence>
<feature type="region of interest" description="Disordered" evidence="1">
    <location>
        <begin position="73"/>
        <end position="113"/>
    </location>
</feature>
<feature type="compositionally biased region" description="Acidic residues" evidence="1">
    <location>
        <begin position="73"/>
        <end position="86"/>
    </location>
</feature>
<gene>
    <name evidence="2" type="ORF">EYF80_004364</name>
</gene>
<proteinExistence type="predicted"/>
<name>A0A4Z2J7C5_9TELE</name>
<keyword evidence="3" id="KW-1185">Reference proteome</keyword>
<accession>A0A4Z2J7C5</accession>
<comment type="caution">
    <text evidence="2">The sequence shown here is derived from an EMBL/GenBank/DDBJ whole genome shotgun (WGS) entry which is preliminary data.</text>
</comment>
<reference evidence="2 3" key="1">
    <citation type="submission" date="2019-03" db="EMBL/GenBank/DDBJ databases">
        <title>First draft genome of Liparis tanakae, snailfish: a comprehensive survey of snailfish specific genes.</title>
        <authorList>
            <person name="Kim W."/>
            <person name="Song I."/>
            <person name="Jeong J.-H."/>
            <person name="Kim D."/>
            <person name="Kim S."/>
            <person name="Ryu S."/>
            <person name="Song J.Y."/>
            <person name="Lee S.K."/>
        </authorList>
    </citation>
    <scope>NUCLEOTIDE SEQUENCE [LARGE SCALE GENOMIC DNA]</scope>
    <source>
        <tissue evidence="2">Muscle</tissue>
    </source>
</reference>
<dbReference type="Proteomes" id="UP000314294">
    <property type="component" value="Unassembled WGS sequence"/>
</dbReference>
<feature type="region of interest" description="Disordered" evidence="1">
    <location>
        <begin position="124"/>
        <end position="143"/>
    </location>
</feature>